<dbReference type="SUPFAM" id="SSF47598">
    <property type="entry name" value="Ribbon-helix-helix"/>
    <property type="match status" value="1"/>
</dbReference>
<protein>
    <submittedName>
        <fullName evidence="3">DUF1778 domain-containing protein</fullName>
    </submittedName>
</protein>
<dbReference type="Pfam" id="PF08681">
    <property type="entry name" value="TacA1"/>
    <property type="match status" value="1"/>
</dbReference>
<evidence type="ECO:0000256" key="2">
    <source>
        <dbReference type="ARBA" id="ARBA00049988"/>
    </source>
</evidence>
<dbReference type="Gene3D" id="1.20.890.30">
    <property type="entry name" value="VCA0319-like"/>
    <property type="match status" value="1"/>
</dbReference>
<keyword evidence="1" id="KW-1277">Toxin-antitoxin system</keyword>
<evidence type="ECO:0000313" key="3">
    <source>
        <dbReference type="EMBL" id="MER8937663.1"/>
    </source>
</evidence>
<comment type="caution">
    <text evidence="3">The sequence shown here is derived from an EMBL/GenBank/DDBJ whole genome shotgun (WGS) entry which is preliminary data.</text>
</comment>
<dbReference type="InterPro" id="IPR010985">
    <property type="entry name" value="Ribbon_hlx_hlx"/>
</dbReference>
<name>A0ABV1YR34_9HYPH</name>
<evidence type="ECO:0000256" key="1">
    <source>
        <dbReference type="ARBA" id="ARBA00022649"/>
    </source>
</evidence>
<dbReference type="RefSeq" id="WP_084555455.1">
    <property type="nucleotide sequence ID" value="NZ_CP100477.1"/>
</dbReference>
<organism evidence="3 4">
    <name type="scientific">Mesorhizobium opportunistum</name>
    <dbReference type="NCBI Taxonomy" id="593909"/>
    <lineage>
        <taxon>Bacteria</taxon>
        <taxon>Pseudomonadati</taxon>
        <taxon>Pseudomonadota</taxon>
        <taxon>Alphaproteobacteria</taxon>
        <taxon>Hyphomicrobiales</taxon>
        <taxon>Phyllobacteriaceae</taxon>
        <taxon>Mesorhizobium</taxon>
    </lineage>
</organism>
<reference evidence="3 4" key="1">
    <citation type="journal article" date="2024" name="Proc. Natl. Acad. Sci. U.S.A.">
        <title>The evolutionary genomics of adaptation to stress in wild rhizobium bacteria.</title>
        <authorList>
            <person name="Kehlet-Delgado H."/>
            <person name="Montoya A.P."/>
            <person name="Jensen K.T."/>
            <person name="Wendlandt C.E."/>
            <person name="Dexheimer C."/>
            <person name="Roberts M."/>
            <person name="Torres Martinez L."/>
            <person name="Friesen M.L."/>
            <person name="Griffitts J.S."/>
            <person name="Porter S.S."/>
        </authorList>
    </citation>
    <scope>NUCLEOTIDE SEQUENCE [LARGE SCALE GENOMIC DNA]</scope>
    <source>
        <strain evidence="3 4">M0729</strain>
    </source>
</reference>
<sequence length="70" mass="7726">MTMAPNEPTDIARAETAEETAWPSFEEGDVIRLSIEDQIALAEAILNPSEPNEALRKAAQAYKRLVVVSR</sequence>
<comment type="similarity">
    <text evidence="2">Belongs to the TacA antitoxin family.</text>
</comment>
<accession>A0ABV1YR34</accession>
<dbReference type="Proteomes" id="UP001464387">
    <property type="component" value="Unassembled WGS sequence"/>
</dbReference>
<dbReference type="EMBL" id="JAMYPJ010000089">
    <property type="protein sequence ID" value="MER8937663.1"/>
    <property type="molecule type" value="Genomic_DNA"/>
</dbReference>
<dbReference type="InterPro" id="IPR014795">
    <property type="entry name" value="TacA_1-like"/>
</dbReference>
<evidence type="ECO:0000313" key="4">
    <source>
        <dbReference type="Proteomes" id="UP001464387"/>
    </source>
</evidence>
<proteinExistence type="inferred from homology"/>
<keyword evidence="4" id="KW-1185">Reference proteome</keyword>
<gene>
    <name evidence="3" type="ORF">NKI33_32540</name>
</gene>